<name>A0AA90S8G7_9ACTN</name>
<protein>
    <submittedName>
        <fullName evidence="1">Uncharacterized protein</fullName>
    </submittedName>
</protein>
<organism evidence="1 2">
    <name type="scientific">Tsukamurella strandjordii</name>
    <dbReference type="NCBI Taxonomy" id="147577"/>
    <lineage>
        <taxon>Bacteria</taxon>
        <taxon>Bacillati</taxon>
        <taxon>Actinomycetota</taxon>
        <taxon>Actinomycetes</taxon>
        <taxon>Mycobacteriales</taxon>
        <taxon>Tsukamurellaceae</taxon>
        <taxon>Tsukamurella</taxon>
    </lineage>
</organism>
<evidence type="ECO:0000313" key="2">
    <source>
        <dbReference type="Proteomes" id="UP001178281"/>
    </source>
</evidence>
<dbReference type="Proteomes" id="UP001178281">
    <property type="component" value="Unassembled WGS sequence"/>
</dbReference>
<keyword evidence="2" id="KW-1185">Reference proteome</keyword>
<proteinExistence type="predicted"/>
<gene>
    <name evidence="1" type="ORF">Q7X28_13130</name>
</gene>
<sequence length="92" mass="9653">MSFELDPGAWERAARAVDELAAGLPEPPDLPLPDDRYARALGDLPQRSDAAARAAHRAAVAELHGLAARIRAGARDVIATDTSGAEQIATAR</sequence>
<comment type="caution">
    <text evidence="1">The sequence shown here is derived from an EMBL/GenBank/DDBJ whole genome shotgun (WGS) entry which is preliminary data.</text>
</comment>
<dbReference type="AlphaFoldDB" id="A0AA90S8G7"/>
<accession>A0AA90S8G7</accession>
<evidence type="ECO:0000313" key="1">
    <source>
        <dbReference type="EMBL" id="MDP0398870.1"/>
    </source>
</evidence>
<dbReference type="RefSeq" id="WP_305111625.1">
    <property type="nucleotide sequence ID" value="NZ_JAUTIX010000004.1"/>
</dbReference>
<reference evidence="1" key="1">
    <citation type="submission" date="2023-08" db="EMBL/GenBank/DDBJ databases">
        <title>The draft genome of Tsukamurella strandjordii strain 050030.</title>
        <authorList>
            <person name="Zhao F."/>
            <person name="Feng Y."/>
            <person name="Zong Z."/>
        </authorList>
    </citation>
    <scope>NUCLEOTIDE SEQUENCE</scope>
    <source>
        <strain evidence="1">050030</strain>
    </source>
</reference>
<dbReference type="EMBL" id="JAUTIX010000004">
    <property type="protein sequence ID" value="MDP0398870.1"/>
    <property type="molecule type" value="Genomic_DNA"/>
</dbReference>